<proteinExistence type="predicted"/>
<evidence type="ECO:0000313" key="1">
    <source>
        <dbReference type="EMBL" id="DAF51034.1"/>
    </source>
</evidence>
<sequence length="84" mass="8681">MYDRNCASTCRSSGDAPYLPRCSSTPIRPARSRAAAIEISHTAAICSGVTAPRACSTQAGASRREANTLAVCSSGASSEDDSRL</sequence>
<accession>A0A8S5SKF3</accession>
<dbReference type="EMBL" id="BK032608">
    <property type="protein sequence ID" value="DAF51034.1"/>
    <property type="molecule type" value="Genomic_DNA"/>
</dbReference>
<organism evidence="1">
    <name type="scientific">Siphoviridae sp. ctFIm6</name>
    <dbReference type="NCBI Taxonomy" id="2827818"/>
    <lineage>
        <taxon>Viruses</taxon>
        <taxon>Duplodnaviria</taxon>
        <taxon>Heunggongvirae</taxon>
        <taxon>Uroviricota</taxon>
        <taxon>Caudoviricetes</taxon>
    </lineage>
</organism>
<reference evidence="1" key="1">
    <citation type="journal article" date="2021" name="Proc. Natl. Acad. Sci. U.S.A.">
        <title>A Catalog of Tens of Thousands of Viruses from Human Metagenomes Reveals Hidden Associations with Chronic Diseases.</title>
        <authorList>
            <person name="Tisza M.J."/>
            <person name="Buck C.B."/>
        </authorList>
    </citation>
    <scope>NUCLEOTIDE SEQUENCE</scope>
    <source>
        <strain evidence="1">CtFIm6</strain>
    </source>
</reference>
<name>A0A8S5SKF3_9CAUD</name>
<protein>
    <submittedName>
        <fullName evidence="1">Uncharacterized protein</fullName>
    </submittedName>
</protein>